<name>A0A9P6NI62_9BASI</name>
<reference evidence="2" key="1">
    <citation type="submission" date="2013-11" db="EMBL/GenBank/DDBJ databases">
        <title>Genome sequence of the fusiform rust pathogen reveals effectors for host alternation and coevolution with pine.</title>
        <authorList>
            <consortium name="DOE Joint Genome Institute"/>
            <person name="Smith K."/>
            <person name="Pendleton A."/>
            <person name="Kubisiak T."/>
            <person name="Anderson C."/>
            <person name="Salamov A."/>
            <person name="Aerts A."/>
            <person name="Riley R."/>
            <person name="Clum A."/>
            <person name="Lindquist E."/>
            <person name="Ence D."/>
            <person name="Campbell M."/>
            <person name="Kronenberg Z."/>
            <person name="Feau N."/>
            <person name="Dhillon B."/>
            <person name="Hamelin R."/>
            <person name="Burleigh J."/>
            <person name="Smith J."/>
            <person name="Yandell M."/>
            <person name="Nelson C."/>
            <person name="Grigoriev I."/>
            <person name="Davis J."/>
        </authorList>
    </citation>
    <scope>NUCLEOTIDE SEQUENCE</scope>
    <source>
        <strain evidence="2">G11</strain>
    </source>
</reference>
<feature type="region of interest" description="Disordered" evidence="1">
    <location>
        <begin position="55"/>
        <end position="76"/>
    </location>
</feature>
<dbReference type="Proteomes" id="UP000886653">
    <property type="component" value="Unassembled WGS sequence"/>
</dbReference>
<protein>
    <submittedName>
        <fullName evidence="2">Uncharacterized protein</fullName>
    </submittedName>
</protein>
<sequence length="194" mass="20770">MASSTPSSVLSAKIQAAIQAALASQAQAYESQLAESCKAMLRLEDHLDNLQVNSKAATPQCPKQAGSEPAPNSFKPRLAQTPVRATPAVQFTPKATYKTASQPSRSTPAKKRLNQVTMADYPKAFEGTKEGFTVHIKILWGMLEPNSVPPPADKDTMAHFNSSFSTIAAVQQAIDNELGVTLMAQAEIETLKDA</sequence>
<accession>A0A9P6NI62</accession>
<dbReference type="OrthoDB" id="10638082at2759"/>
<evidence type="ECO:0000256" key="1">
    <source>
        <dbReference type="SAM" id="MobiDB-lite"/>
    </source>
</evidence>
<comment type="caution">
    <text evidence="2">The sequence shown here is derived from an EMBL/GenBank/DDBJ whole genome shotgun (WGS) entry which is preliminary data.</text>
</comment>
<dbReference type="AlphaFoldDB" id="A0A9P6NI62"/>
<dbReference type="EMBL" id="MU167248">
    <property type="protein sequence ID" value="KAG0147420.1"/>
    <property type="molecule type" value="Genomic_DNA"/>
</dbReference>
<evidence type="ECO:0000313" key="2">
    <source>
        <dbReference type="EMBL" id="KAG0147420.1"/>
    </source>
</evidence>
<keyword evidence="3" id="KW-1185">Reference proteome</keyword>
<proteinExistence type="predicted"/>
<gene>
    <name evidence="2" type="ORF">CROQUDRAFT_91494</name>
</gene>
<evidence type="ECO:0000313" key="3">
    <source>
        <dbReference type="Proteomes" id="UP000886653"/>
    </source>
</evidence>
<organism evidence="2 3">
    <name type="scientific">Cronartium quercuum f. sp. fusiforme G11</name>
    <dbReference type="NCBI Taxonomy" id="708437"/>
    <lineage>
        <taxon>Eukaryota</taxon>
        <taxon>Fungi</taxon>
        <taxon>Dikarya</taxon>
        <taxon>Basidiomycota</taxon>
        <taxon>Pucciniomycotina</taxon>
        <taxon>Pucciniomycetes</taxon>
        <taxon>Pucciniales</taxon>
        <taxon>Coleosporiaceae</taxon>
        <taxon>Cronartium</taxon>
    </lineage>
</organism>